<reference evidence="25 26" key="1">
    <citation type="journal article" date="2007" name="Nature">
        <title>Genome of the marsupial Monodelphis domestica reveals innovation in non-coding sequences.</title>
        <authorList>
            <person name="Mikkelsen T.S."/>
            <person name="Wakefield M.J."/>
            <person name="Aken B."/>
            <person name="Amemiya C.T."/>
            <person name="Chang J.L."/>
            <person name="Duke S."/>
            <person name="Garber M."/>
            <person name="Gentles A.J."/>
            <person name="Goodstadt L."/>
            <person name="Heger A."/>
            <person name="Jurka J."/>
            <person name="Kamal M."/>
            <person name="Mauceli E."/>
            <person name="Searle S.M."/>
            <person name="Sharpe T."/>
            <person name="Baker M.L."/>
            <person name="Batzer M.A."/>
            <person name="Benos P.V."/>
            <person name="Belov K."/>
            <person name="Clamp M."/>
            <person name="Cook A."/>
            <person name="Cuff J."/>
            <person name="Das R."/>
            <person name="Davidow L."/>
            <person name="Deakin J.E."/>
            <person name="Fazzari M.J."/>
            <person name="Glass J.L."/>
            <person name="Grabherr M."/>
            <person name="Greally J.M."/>
            <person name="Gu W."/>
            <person name="Hore T.A."/>
            <person name="Huttley G.A."/>
            <person name="Kleber M."/>
            <person name="Jirtle R.L."/>
            <person name="Koina E."/>
            <person name="Lee J.T."/>
            <person name="Mahony S."/>
            <person name="Marra M.A."/>
            <person name="Miller R.D."/>
            <person name="Nicholls R.D."/>
            <person name="Oda M."/>
            <person name="Papenfuss A.T."/>
            <person name="Parra Z.E."/>
            <person name="Pollock D.D."/>
            <person name="Ray D.A."/>
            <person name="Schein J.E."/>
            <person name="Speed T.P."/>
            <person name="Thompson K."/>
            <person name="VandeBerg J.L."/>
            <person name="Wade C.M."/>
            <person name="Walker J.A."/>
            <person name="Waters P.D."/>
            <person name="Webber C."/>
            <person name="Weidman J.R."/>
            <person name="Xie X."/>
            <person name="Zody M.C."/>
            <person name="Baldwin J."/>
            <person name="Abdouelleil A."/>
            <person name="Abdulkadir J."/>
            <person name="Abebe A."/>
            <person name="Abera B."/>
            <person name="Abreu J."/>
            <person name="Acer S.C."/>
            <person name="Aftuck L."/>
            <person name="Alexander A."/>
            <person name="An P."/>
            <person name="Anderson E."/>
            <person name="Anderson S."/>
            <person name="Arachi H."/>
            <person name="Azer M."/>
            <person name="Bachantsang P."/>
            <person name="Barry A."/>
            <person name="Bayul T."/>
            <person name="Berlin A."/>
            <person name="Bessette D."/>
            <person name="Bloom T."/>
            <person name="Bloom T."/>
            <person name="Boguslavskiy L."/>
            <person name="Bonnet C."/>
            <person name="Boukhgalter B."/>
            <person name="Bourzgui I."/>
            <person name="Brown A."/>
            <person name="Cahill P."/>
            <person name="Channer S."/>
            <person name="Cheshatsang Y."/>
            <person name="Chuda L."/>
            <person name="Citroen M."/>
            <person name="Collymore A."/>
            <person name="Cooke P."/>
            <person name="Costello M."/>
            <person name="D'Aco K."/>
            <person name="Daza R."/>
            <person name="De Haan G."/>
            <person name="DeGray S."/>
            <person name="DeMaso C."/>
            <person name="Dhargay N."/>
            <person name="Dooley K."/>
            <person name="Dooley E."/>
            <person name="Doricent M."/>
            <person name="Dorje P."/>
            <person name="Dorjee K."/>
            <person name="Dupes A."/>
            <person name="Elong R."/>
            <person name="Falk J."/>
            <person name="Farina A."/>
            <person name="Faro S."/>
            <person name="Ferguson D."/>
            <person name="Fisher S."/>
            <person name="Foley C.D."/>
            <person name="Franke A."/>
            <person name="Friedrich D."/>
            <person name="Gadbois L."/>
            <person name="Gearin G."/>
            <person name="Gearin C.R."/>
            <person name="Giannoukos G."/>
            <person name="Goode T."/>
            <person name="Graham J."/>
            <person name="Grandbois E."/>
            <person name="Grewal S."/>
            <person name="Gyaltsen K."/>
            <person name="Hafez N."/>
            <person name="Hagos B."/>
            <person name="Hall J."/>
            <person name="Henson C."/>
            <person name="Hollinger A."/>
            <person name="Honan T."/>
            <person name="Huard M.D."/>
            <person name="Hughes L."/>
            <person name="Hurhula B."/>
            <person name="Husby M.E."/>
            <person name="Kamat A."/>
            <person name="Kanga B."/>
            <person name="Kashin S."/>
            <person name="Khazanovich D."/>
            <person name="Kisner P."/>
            <person name="Lance K."/>
            <person name="Lara M."/>
            <person name="Lee W."/>
            <person name="Lennon N."/>
            <person name="Letendre F."/>
            <person name="LeVine R."/>
            <person name="Lipovsky A."/>
            <person name="Liu X."/>
            <person name="Liu J."/>
            <person name="Liu S."/>
            <person name="Lokyitsang T."/>
            <person name="Lokyitsang Y."/>
            <person name="Lubonja R."/>
            <person name="Lui A."/>
            <person name="MacDonald P."/>
            <person name="Magnisalis V."/>
            <person name="Maru K."/>
            <person name="Matthews C."/>
            <person name="McCusker W."/>
            <person name="McDonough S."/>
            <person name="Mehta T."/>
            <person name="Meldrim J."/>
            <person name="Meneus L."/>
            <person name="Mihai O."/>
            <person name="Mihalev A."/>
            <person name="Mihova T."/>
            <person name="Mittelman R."/>
            <person name="Mlenga V."/>
            <person name="Montmayeur A."/>
            <person name="Mulrain L."/>
            <person name="Navidi A."/>
            <person name="Naylor J."/>
            <person name="Negash T."/>
            <person name="Nguyen T."/>
            <person name="Nguyen N."/>
            <person name="Nicol R."/>
            <person name="Norbu C."/>
            <person name="Norbu N."/>
            <person name="Novod N."/>
            <person name="O'Neill B."/>
            <person name="Osman S."/>
            <person name="Markiewicz E."/>
            <person name="Oyono O.L."/>
            <person name="Patti C."/>
            <person name="Phunkhang P."/>
            <person name="Pierre F."/>
            <person name="Priest M."/>
            <person name="Raghuraman S."/>
            <person name="Rege F."/>
            <person name="Reyes R."/>
            <person name="Rise C."/>
            <person name="Rogov P."/>
            <person name="Ross K."/>
            <person name="Ryan E."/>
            <person name="Settipalli S."/>
            <person name="Shea T."/>
            <person name="Sherpa N."/>
            <person name="Shi L."/>
            <person name="Shih D."/>
            <person name="Sparrow T."/>
            <person name="Spaulding J."/>
            <person name="Stalker J."/>
            <person name="Stange-Thomann N."/>
            <person name="Stavropoulos S."/>
            <person name="Stone C."/>
            <person name="Strader C."/>
            <person name="Tesfaye S."/>
            <person name="Thomson T."/>
            <person name="Thoulutsang Y."/>
            <person name="Thoulutsang D."/>
            <person name="Topham K."/>
            <person name="Topping I."/>
            <person name="Tsamla T."/>
            <person name="Vassiliev H."/>
            <person name="Vo A."/>
            <person name="Wangchuk T."/>
            <person name="Wangdi T."/>
            <person name="Weiand M."/>
            <person name="Wilkinson J."/>
            <person name="Wilson A."/>
            <person name="Yadav S."/>
            <person name="Young G."/>
            <person name="Yu Q."/>
            <person name="Zembek L."/>
            <person name="Zhong D."/>
            <person name="Zimmer A."/>
            <person name="Zwirko Z."/>
            <person name="Jaffe D.B."/>
            <person name="Alvarez P."/>
            <person name="Brockman W."/>
            <person name="Butler J."/>
            <person name="Chin C."/>
            <person name="Gnerre S."/>
            <person name="MacCallum I."/>
            <person name="Graves J.A."/>
            <person name="Ponting C.P."/>
            <person name="Breen M."/>
            <person name="Samollow P.B."/>
            <person name="Lander E.S."/>
            <person name="Lindblad-Toh K."/>
        </authorList>
    </citation>
    <scope>NUCLEOTIDE SEQUENCE [LARGE SCALE GENOMIC DNA]</scope>
</reference>
<keyword evidence="12" id="KW-0832">Ubl conjugation</keyword>
<proteinExistence type="inferred from homology"/>
<feature type="region of interest" description="Disordered" evidence="22">
    <location>
        <begin position="1227"/>
        <end position="1313"/>
    </location>
</feature>
<evidence type="ECO:0000256" key="14">
    <source>
        <dbReference type="ARBA" id="ARBA00022949"/>
    </source>
</evidence>
<evidence type="ECO:0000259" key="24">
    <source>
        <dbReference type="Pfam" id="PF12295"/>
    </source>
</evidence>
<keyword evidence="8" id="KW-1017">Isopeptide bond</keyword>
<evidence type="ECO:0000259" key="23">
    <source>
        <dbReference type="Pfam" id="PF11935"/>
    </source>
</evidence>
<feature type="region of interest" description="Disordered" evidence="22">
    <location>
        <begin position="755"/>
        <end position="776"/>
    </location>
</feature>
<evidence type="ECO:0000256" key="11">
    <source>
        <dbReference type="ARBA" id="ARBA00022737"/>
    </source>
</evidence>
<dbReference type="Ensembl" id="ENSMODT00000062234.1">
    <property type="protein sequence ID" value="ENSMODP00000058025.1"/>
    <property type="gene ID" value="ENSMODG00000021534.4"/>
</dbReference>
<evidence type="ECO:0000256" key="17">
    <source>
        <dbReference type="ARBA" id="ARBA00023242"/>
    </source>
</evidence>
<accession>A0A5F8HEV0</accession>
<dbReference type="GO" id="GO:0005856">
    <property type="term" value="C:cytoskeleton"/>
    <property type="evidence" value="ECO:0007669"/>
    <property type="project" value="UniProtKB-SubCell"/>
</dbReference>
<feature type="region of interest" description="Disordered" evidence="22">
    <location>
        <begin position="348"/>
        <end position="403"/>
    </location>
</feature>
<dbReference type="Gene3D" id="1.25.10.10">
    <property type="entry name" value="Leucine-rich Repeat Variant"/>
    <property type="match status" value="1"/>
</dbReference>
<dbReference type="Proteomes" id="UP000002280">
    <property type="component" value="Chromosome 4"/>
</dbReference>
<sequence length="1313" mass="145563">MAAAGEDLTASMASGSGSGDSVTRRSVASQFFTQEEGSCVDGMTTSERVVDLLNQAALIANDSKITVLKQVQELIINKDPTLLDNFLDEIIAFQADKSIEVRKFVIGFIEEACKRDIELLLKLVANLNMLLRDESVNVVKKAILTMTQLYKVALQWMVKSKIISELQEACWDMMSAMAADIILLLDSDNDGIRTHAIKFVEGLIVTLSPRMADSEVPRRQKHDISLDRIPRDHPYINYNLLWEEGKAALEQLLKFMVHPAISSINLTTALGSLANIARQRPMFMSEVIQAYETLHANLPPTLAKSQVSSVRKNLKLHLLSVLKHPASCEFQAQITTLLVDLGTPQAEIARNMPTGKEPRRRQRDDPDSALKKIKLEPNLGEDDEDKDMEPGPSGTSKACVQGGAQSDTDITAEFLQPLLTPDNVANLVLISMVYLPEAMPASFQAIYTPVESAGTDAQIKHLARLMATQMTAAGLGPGVEQTKHSKEEPKEEKMAKPESVLIKRRMSALGQGQAISVVGALSPVCTLEEEAPQAKRRPEPIIPATQPRLAGVGGRKKIFRLSDVVKPMTDAQIESMKLGAVRRILRAEKSVACSGAAQVRVKILARLVTQFEVGLKEEVLTFILEDIRGRLDLAFAWLYQEYSAYLSAGPSGTLDKYDECLIRLLSGLQEKPDQKDGIFTKVVLEAPLITESALEVVRKYCEDESRAYLGMSTLRDLIFKRPARQFQYLHVLLDLSSHEKDKVAPQPLPRCRGRLLPPSCSGERPEPQRGSWRPGRPCPVPCPHSLTTHGPGGWGSPIRLLLGPLQVRSQALLFIKRMYEKEQLRAYVEKFALNYLQLLVHPNPPSVLFGADKDTEVAAPWTEETVKQCLYLYLALLPQNHKLIHELAAVYTEAIADIKRTVLRVIEQPIRGMGMNSPELLLLVENCPKGAETLVTRCLHSLTDKVPPSPELVKRVRDLYHKRLPDVRFLIPVLNGLEKKEVIQALPKLIKLNPIVVKEVFNRLLGTQHGEGNSAVSPLNPGELLIALHNIDSVKCDMKSIIKATNLCFAERNVYTSEVLAVVMQQLMEQSPLPMLLMRTVIQSLTMYPRLGGFVMNILSRLIKKQVWKYPKVWEGFIKCCQRTKPQSFQVILQLPPQQLSAVFDKCPELREPLLAHVRSFTPHQQAHIPNSIMAILEASSKQDSEAKEAAPAALEEEDLDALTQAPRPAQDLIALRLAQEKALKRQLEEEQKLKPPPPAPPGRAGPAPSEEAMDFREEGAEAEAPSIFISMEEDGGLSEATLLDSSQEGPLPEKVGRSPSSPPPQPKQKASQ</sequence>
<dbReference type="GeneTree" id="ENSGT00390000017045"/>
<dbReference type="InterPro" id="IPR021850">
    <property type="entry name" value="Symplekin/Pta1"/>
</dbReference>
<dbReference type="PANTHER" id="PTHR15245">
    <property type="entry name" value="SYMPLEKIN-RELATED"/>
    <property type="match status" value="1"/>
</dbReference>
<evidence type="ECO:0000256" key="15">
    <source>
        <dbReference type="ARBA" id="ARBA00023136"/>
    </source>
</evidence>
<dbReference type="OMA" id="NVRYGIM"/>
<protein>
    <recommendedName>
        <fullName evidence="21">Symplekin</fullName>
    </recommendedName>
</protein>
<dbReference type="FunFam" id="1.25.10.10:FF:000106">
    <property type="entry name" value="Symplekin"/>
    <property type="match status" value="1"/>
</dbReference>
<dbReference type="GO" id="GO:0006397">
    <property type="term" value="P:mRNA processing"/>
    <property type="evidence" value="ECO:0007669"/>
    <property type="project" value="UniProtKB-KW"/>
</dbReference>
<keyword evidence="7" id="KW-0963">Cytoplasm</keyword>
<feature type="compositionally biased region" description="Pro residues" evidence="22">
    <location>
        <begin position="1235"/>
        <end position="1244"/>
    </location>
</feature>
<dbReference type="InterPro" id="IPR022075">
    <property type="entry name" value="Symplekin_C"/>
</dbReference>
<evidence type="ECO:0000256" key="3">
    <source>
        <dbReference type="ARBA" id="ARBA00004435"/>
    </source>
</evidence>
<evidence type="ECO:0000256" key="2">
    <source>
        <dbReference type="ARBA" id="ARBA00004413"/>
    </source>
</evidence>
<evidence type="ECO:0000256" key="16">
    <source>
        <dbReference type="ARBA" id="ARBA00023212"/>
    </source>
</evidence>
<reference evidence="25" key="2">
    <citation type="submission" date="2025-08" db="UniProtKB">
        <authorList>
            <consortium name="Ensembl"/>
        </authorList>
    </citation>
    <scope>IDENTIFICATION</scope>
</reference>
<feature type="region of interest" description="Disordered" evidence="22">
    <location>
        <begin position="1"/>
        <end position="22"/>
    </location>
</feature>
<evidence type="ECO:0000256" key="10">
    <source>
        <dbReference type="ARBA" id="ARBA00022664"/>
    </source>
</evidence>
<evidence type="ECO:0000256" key="13">
    <source>
        <dbReference type="ARBA" id="ARBA00022889"/>
    </source>
</evidence>
<dbReference type="GO" id="GO:0097165">
    <property type="term" value="C:nuclear stress granule"/>
    <property type="evidence" value="ECO:0007669"/>
    <property type="project" value="Ensembl"/>
</dbReference>
<evidence type="ECO:0000313" key="26">
    <source>
        <dbReference type="Proteomes" id="UP000002280"/>
    </source>
</evidence>
<reference evidence="25" key="3">
    <citation type="submission" date="2025-09" db="UniProtKB">
        <authorList>
            <consortium name="Ensembl"/>
        </authorList>
    </citation>
    <scope>IDENTIFICATION</scope>
</reference>
<keyword evidence="5" id="KW-0796">Tight junction</keyword>
<name>A0A5F8HEV0_MONDO</name>
<evidence type="ECO:0000256" key="8">
    <source>
        <dbReference type="ARBA" id="ARBA00022499"/>
    </source>
</evidence>
<dbReference type="GO" id="GO:0005886">
    <property type="term" value="C:plasma membrane"/>
    <property type="evidence" value="ECO:0007669"/>
    <property type="project" value="UniProtKB-SubCell"/>
</dbReference>
<organism evidence="25 26">
    <name type="scientific">Monodelphis domestica</name>
    <name type="common">Gray short-tailed opossum</name>
    <dbReference type="NCBI Taxonomy" id="13616"/>
    <lineage>
        <taxon>Eukaryota</taxon>
        <taxon>Metazoa</taxon>
        <taxon>Chordata</taxon>
        <taxon>Craniata</taxon>
        <taxon>Vertebrata</taxon>
        <taxon>Euteleostomi</taxon>
        <taxon>Mammalia</taxon>
        <taxon>Metatheria</taxon>
        <taxon>Didelphimorphia</taxon>
        <taxon>Didelphidae</taxon>
        <taxon>Monodelphis</taxon>
    </lineage>
</organism>
<evidence type="ECO:0000256" key="4">
    <source>
        <dbReference type="ARBA" id="ARBA00004642"/>
    </source>
</evidence>
<keyword evidence="10" id="KW-0507">mRNA processing</keyword>
<evidence type="ECO:0000256" key="9">
    <source>
        <dbReference type="ARBA" id="ARBA00022553"/>
    </source>
</evidence>
<evidence type="ECO:0000256" key="12">
    <source>
        <dbReference type="ARBA" id="ARBA00022843"/>
    </source>
</evidence>
<feature type="compositionally biased region" description="Polar residues" evidence="22">
    <location>
        <begin position="393"/>
        <end position="403"/>
    </location>
</feature>
<evidence type="ECO:0000256" key="18">
    <source>
        <dbReference type="ARBA" id="ARBA00053251"/>
    </source>
</evidence>
<dbReference type="GO" id="GO:0005847">
    <property type="term" value="C:mRNA cleavage and polyadenylation specificity factor complex"/>
    <property type="evidence" value="ECO:0000318"/>
    <property type="project" value="GO_Central"/>
</dbReference>
<evidence type="ECO:0000256" key="7">
    <source>
        <dbReference type="ARBA" id="ARBA00022490"/>
    </source>
</evidence>
<dbReference type="InParanoid" id="A0A5F8HEV0"/>
<comment type="subunit">
    <text evidence="20">Found in a heat-sensitive complex at least composed of several cleavage and polyadenylation specific and cleavage stimulation factors. Interacts with CPSF2, CPSF3 and CSTF2. Interacts (via N-terminus) with HSF1; this interaction is direct and occurs upon heat shock. Interacts with SSU72.</text>
</comment>
<gene>
    <name evidence="25" type="primary">SYMPK</name>
</gene>
<keyword evidence="16" id="KW-0206">Cytoskeleton</keyword>
<keyword evidence="15" id="KW-0472">Membrane</keyword>
<feature type="compositionally biased region" description="Basic and acidic residues" evidence="22">
    <location>
        <begin position="481"/>
        <end position="495"/>
    </location>
</feature>
<evidence type="ECO:0000256" key="22">
    <source>
        <dbReference type="SAM" id="MobiDB-lite"/>
    </source>
</evidence>
<dbReference type="Pfam" id="PF12295">
    <property type="entry name" value="Symplekin_C"/>
    <property type="match status" value="1"/>
</dbReference>
<comment type="similarity">
    <text evidence="19">Belongs to the Symplekin family.</text>
</comment>
<feature type="domain" description="Symplekin/Pta1 N-terminal" evidence="23">
    <location>
        <begin position="136"/>
        <end position="358"/>
    </location>
</feature>
<dbReference type="InterPro" id="IPR011989">
    <property type="entry name" value="ARM-like"/>
</dbReference>
<dbReference type="GO" id="GO:0005829">
    <property type="term" value="C:cytosol"/>
    <property type="evidence" value="ECO:0007669"/>
    <property type="project" value="Ensembl"/>
</dbReference>
<evidence type="ECO:0000256" key="20">
    <source>
        <dbReference type="ARBA" id="ARBA00063312"/>
    </source>
</evidence>
<evidence type="ECO:0000256" key="1">
    <source>
        <dbReference type="ARBA" id="ARBA00004245"/>
    </source>
</evidence>
<dbReference type="PANTHER" id="PTHR15245:SF20">
    <property type="entry name" value="SYMPLEKIN"/>
    <property type="match status" value="1"/>
</dbReference>
<comment type="subcellular location">
    <subcellularLocation>
        <location evidence="3">Cell junction</location>
        <location evidence="3">Tight junction</location>
    </subcellularLocation>
    <subcellularLocation>
        <location evidence="2">Cell membrane</location>
        <topology evidence="2">Peripheral membrane protein</topology>
        <orientation evidence="2">Cytoplasmic side</orientation>
    </subcellularLocation>
    <subcellularLocation>
        <location evidence="1">Cytoplasm</location>
        <location evidence="1">Cytoskeleton</location>
    </subcellularLocation>
    <subcellularLocation>
        <location evidence="4">Nucleus</location>
        <location evidence="4">Nucleoplasm</location>
    </subcellularLocation>
</comment>
<feature type="compositionally biased region" description="Basic and acidic residues" evidence="22">
    <location>
        <begin position="362"/>
        <end position="375"/>
    </location>
</feature>
<evidence type="ECO:0000256" key="19">
    <source>
        <dbReference type="ARBA" id="ARBA00061564"/>
    </source>
</evidence>
<evidence type="ECO:0000256" key="6">
    <source>
        <dbReference type="ARBA" id="ARBA00022475"/>
    </source>
</evidence>
<dbReference type="Bgee" id="ENSMODG00000021534">
    <property type="expression patterns" value="Expressed in cerebellum and 17 other cell types or tissues"/>
</dbReference>
<keyword evidence="17" id="KW-0539">Nucleus</keyword>
<dbReference type="GO" id="GO:0007155">
    <property type="term" value="P:cell adhesion"/>
    <property type="evidence" value="ECO:0007669"/>
    <property type="project" value="UniProtKB-KW"/>
</dbReference>
<keyword evidence="13" id="KW-0130">Cell adhesion</keyword>
<keyword evidence="6" id="KW-1003">Cell membrane</keyword>
<feature type="region of interest" description="Disordered" evidence="22">
    <location>
        <begin position="476"/>
        <end position="495"/>
    </location>
</feature>
<feature type="domain" description="Symplekin C-terminal" evidence="24">
    <location>
        <begin position="966"/>
        <end position="1147"/>
    </location>
</feature>
<evidence type="ECO:0000256" key="21">
    <source>
        <dbReference type="ARBA" id="ARBA00072137"/>
    </source>
</evidence>
<dbReference type="STRING" id="13616.ENSMODP00000058025"/>
<dbReference type="Pfam" id="PF11935">
    <property type="entry name" value="SYMPK_PTA1_N"/>
    <property type="match status" value="1"/>
</dbReference>
<keyword evidence="26" id="KW-1185">Reference proteome</keyword>
<evidence type="ECO:0000256" key="5">
    <source>
        <dbReference type="ARBA" id="ARBA00022427"/>
    </source>
</evidence>
<keyword evidence="9" id="KW-0597">Phosphoprotein</keyword>
<evidence type="ECO:0000313" key="25">
    <source>
        <dbReference type="Ensembl" id="ENSMODP00000058025.1"/>
    </source>
</evidence>
<dbReference type="InterPro" id="IPR032460">
    <property type="entry name" value="Symplekin/Pta1_N"/>
</dbReference>
<dbReference type="SUPFAM" id="SSF48371">
    <property type="entry name" value="ARM repeat"/>
    <property type="match status" value="1"/>
</dbReference>
<keyword evidence="11" id="KW-0677">Repeat</keyword>
<comment type="function">
    <text evidence="18">Scaffold protein that functions as a component of a multimolecular complex involved in histone mRNA 3'-end processing. Specific component of the tight junction (TJ) plaque, but might not be an exclusively junctional component. May have a house-keeping rule. Is involved in pre-mRNA polyadenylation. Enhances SSU72 phosphatase activity.</text>
</comment>
<dbReference type="FunCoup" id="A0A5F8HEV0">
    <property type="interactions" value="3549"/>
</dbReference>
<dbReference type="GO" id="GO:0005923">
    <property type="term" value="C:bicellular tight junction"/>
    <property type="evidence" value="ECO:0007669"/>
    <property type="project" value="UniProtKB-SubCell"/>
</dbReference>
<dbReference type="InterPro" id="IPR016024">
    <property type="entry name" value="ARM-type_fold"/>
</dbReference>
<keyword evidence="14" id="KW-0965">Cell junction</keyword>